<feature type="compositionally biased region" description="Polar residues" evidence="1">
    <location>
        <begin position="60"/>
        <end position="69"/>
    </location>
</feature>
<sequence>MASTGLCRYDVEIRVIFTVVGKQTDADWRVGLDVPGDRRGKDRNYSFSLIPQVKAEELSTENTTRTNALQGLPKLGKTSHRPS</sequence>
<dbReference type="EMBL" id="QBUD01000001">
    <property type="protein sequence ID" value="PUB18524.1"/>
    <property type="molecule type" value="Genomic_DNA"/>
</dbReference>
<dbReference type="Proteomes" id="UP000244523">
    <property type="component" value="Unassembled WGS sequence"/>
</dbReference>
<feature type="region of interest" description="Disordered" evidence="1">
    <location>
        <begin position="58"/>
        <end position="83"/>
    </location>
</feature>
<evidence type="ECO:0000313" key="2">
    <source>
        <dbReference type="EMBL" id="PUB18524.1"/>
    </source>
</evidence>
<accession>A0A2T6KPN0</accession>
<organism evidence="2 3">
    <name type="scientific">Yoonia sediminilitoris</name>
    <dbReference type="NCBI Taxonomy" id="1286148"/>
    <lineage>
        <taxon>Bacteria</taxon>
        <taxon>Pseudomonadati</taxon>
        <taxon>Pseudomonadota</taxon>
        <taxon>Alphaproteobacteria</taxon>
        <taxon>Rhodobacterales</taxon>
        <taxon>Paracoccaceae</taxon>
        <taxon>Yoonia</taxon>
    </lineage>
</organism>
<evidence type="ECO:0000313" key="3">
    <source>
        <dbReference type="Proteomes" id="UP000244523"/>
    </source>
</evidence>
<name>A0A2T6KPN0_9RHOB</name>
<gene>
    <name evidence="2" type="ORF">C8N45_101108</name>
</gene>
<proteinExistence type="predicted"/>
<protein>
    <submittedName>
        <fullName evidence="2">Uncharacterized protein</fullName>
    </submittedName>
</protein>
<comment type="caution">
    <text evidence="2">The sequence shown here is derived from an EMBL/GenBank/DDBJ whole genome shotgun (WGS) entry which is preliminary data.</text>
</comment>
<dbReference type="RefSeq" id="WP_108384259.1">
    <property type="nucleotide sequence ID" value="NZ_QBUD01000001.1"/>
</dbReference>
<evidence type="ECO:0000256" key="1">
    <source>
        <dbReference type="SAM" id="MobiDB-lite"/>
    </source>
</evidence>
<keyword evidence="3" id="KW-1185">Reference proteome</keyword>
<dbReference type="AlphaFoldDB" id="A0A2T6KPN0"/>
<reference evidence="2 3" key="1">
    <citation type="submission" date="2018-04" db="EMBL/GenBank/DDBJ databases">
        <title>Genomic Encyclopedia of Archaeal and Bacterial Type Strains, Phase II (KMG-II): from individual species to whole genera.</title>
        <authorList>
            <person name="Goeker M."/>
        </authorList>
    </citation>
    <scope>NUCLEOTIDE SEQUENCE [LARGE SCALE GENOMIC DNA]</scope>
    <source>
        <strain evidence="2 3">DSM 29955</strain>
    </source>
</reference>